<proteinExistence type="predicted"/>
<evidence type="ECO:0000313" key="2">
    <source>
        <dbReference type="EMBL" id="HBU52904.1"/>
    </source>
</evidence>
<keyword evidence="1" id="KW-0812">Transmembrane</keyword>
<comment type="caution">
    <text evidence="2">The sequence shown here is derived from an EMBL/GenBank/DDBJ whole genome shotgun (WGS) entry which is preliminary data.</text>
</comment>
<keyword evidence="1" id="KW-0472">Membrane</keyword>
<sequence>MNLRLLSVSALCVTLMAGCAHSPRGGHVRVSGHGGGVAAVAVGIGIGALVANVISRPKYEVGHKPAEVPRDARDIHFHGATYRYHDGVYYRKMEGAFHVVRPPLGIRVHTLPPKPDVIVIDGETYYVAEGVYYYKSGDDYIVVDEPKVSAPRRHTTYVSGQFYSDLPSQAKPVKINGIQYFTYEGLFFLPQPVNGSVRYLVVELND</sequence>
<name>A0A358E301_9ALTE</name>
<protein>
    <submittedName>
        <fullName evidence="2">Uncharacterized protein</fullName>
    </submittedName>
</protein>
<feature type="transmembrane region" description="Helical" evidence="1">
    <location>
        <begin position="35"/>
        <end position="54"/>
    </location>
</feature>
<dbReference type="Proteomes" id="UP000264779">
    <property type="component" value="Unassembled WGS sequence"/>
</dbReference>
<dbReference type="EMBL" id="DONK01000262">
    <property type="protein sequence ID" value="HBU52904.1"/>
    <property type="molecule type" value="Genomic_DNA"/>
</dbReference>
<dbReference type="PROSITE" id="PS51257">
    <property type="entry name" value="PROKAR_LIPOPROTEIN"/>
    <property type="match status" value="1"/>
</dbReference>
<evidence type="ECO:0000313" key="3">
    <source>
        <dbReference type="Proteomes" id="UP000264779"/>
    </source>
</evidence>
<evidence type="ECO:0000256" key="1">
    <source>
        <dbReference type="SAM" id="Phobius"/>
    </source>
</evidence>
<dbReference type="AlphaFoldDB" id="A0A358E301"/>
<reference evidence="2 3" key="1">
    <citation type="journal article" date="2018" name="Nat. Biotechnol.">
        <title>A standardized bacterial taxonomy based on genome phylogeny substantially revises the tree of life.</title>
        <authorList>
            <person name="Parks D.H."/>
            <person name="Chuvochina M."/>
            <person name="Waite D.W."/>
            <person name="Rinke C."/>
            <person name="Skarshewski A."/>
            <person name="Chaumeil P.A."/>
            <person name="Hugenholtz P."/>
        </authorList>
    </citation>
    <scope>NUCLEOTIDE SEQUENCE [LARGE SCALE GENOMIC DNA]</scope>
    <source>
        <strain evidence="2">UBA11621</strain>
    </source>
</reference>
<dbReference type="InterPro" id="IPR045398">
    <property type="entry name" value="DUF6515"/>
</dbReference>
<organism evidence="2 3">
    <name type="scientific">Alteromonas australica</name>
    <dbReference type="NCBI Taxonomy" id="589873"/>
    <lineage>
        <taxon>Bacteria</taxon>
        <taxon>Pseudomonadati</taxon>
        <taxon>Pseudomonadota</taxon>
        <taxon>Gammaproteobacteria</taxon>
        <taxon>Alteromonadales</taxon>
        <taxon>Alteromonadaceae</taxon>
        <taxon>Alteromonas/Salinimonas group</taxon>
        <taxon>Alteromonas</taxon>
    </lineage>
</organism>
<dbReference type="RefSeq" id="WP_272964357.1">
    <property type="nucleotide sequence ID" value="NZ_CALBIY010000069.1"/>
</dbReference>
<accession>A0A358E301</accession>
<gene>
    <name evidence="2" type="ORF">DEB45_16755</name>
</gene>
<keyword evidence="1" id="KW-1133">Transmembrane helix</keyword>
<dbReference type="Pfam" id="PF20125">
    <property type="entry name" value="DUF6515"/>
    <property type="match status" value="1"/>
</dbReference>